<proteinExistence type="predicted"/>
<protein>
    <submittedName>
        <fullName evidence="1">Uncharacterized protein</fullName>
    </submittedName>
</protein>
<comment type="caution">
    <text evidence="1">The sequence shown here is derived from an EMBL/GenBank/DDBJ whole genome shotgun (WGS) entry which is preliminary data.</text>
</comment>
<gene>
    <name evidence="1" type="ORF">L3Q82_008652</name>
</gene>
<sequence length="1454" mass="160168">MGCASSIHISDRVVYHSGKESEDSHSPQQTNTTQHQGNPASGLPLKPLSCKELLRCQASVALLGTVTHRSRTHLSHYGHRTTLTEVQFGPMKLFKDPLQVLLVFAKEDSQSNGFCWACEKANFRCSMARTPESALECFSEKHHDLVIIDHRHSRHFDAEALCRSIRAVNSSENTVIVAVVKSICHGDVRVLTCALFLRPDREEASVMPLINAGFNRRYVENANMMACYNELLQLEHGEVRAQFKLRAGNAIFTALEQSQEAIEITSEDQVIQYVNPAYESIMGYQRGELIGKEIIEVPKSEKNKPDLLETINSCIRKGKEWQGIYYAKKKNGDSIQQNVKITPVIGQGGVIKPVCRQSLRQVRTILKFCLCSIKMPNAQSELYSALENLDRLIEASHPLAKDDVMVAKVNFVTELKFVCVCVCVFMLIQGVFFSPDIQSSKHKDRRKGSLDVRSTTSRGSDGSSQRRHSSMARIHSMTIEAPITKVINIINAAQESSPMPVAEALDRVLEILRTTELYSPQLGTKDEDPHTNDLVGGLMTDGLRRLSGNEYIFSTKQPHHIPSHLITPLSLNDIPPRIAQTMENEDSWDFDIFNLEAATMKRPLTYLGLKIFSRFGVCEFLNCPEATLRSWLQVIEANYHSSNSYHNSSHAADVLHATAYFLCKERVKQSLDPIDEVAALIAATVHDVDHPGRTNSFLCNAGSELAILYNDTAVLESHHAALAFQITTRDDKCNIFKNIERNEYRTLRQAIIDMVLATEMTKHFEHVNKFVNSINKPLAALEENGGNSDEESVKSILTSPENRILVKRMLIKCADISNPCRPQELCIEWAGRISEEYFAQTDEEKRQGLPVVMPVFDRNTCSIPKSQISFIDYFITDMFDAWDGVVGAAGSNSAVSQPPQTGEKPAPQGGVEMAAAMAAKINAMLMAKGKLLTPPPLLAKTPPSVSVPTATEEMVVTEVDINDVPLNCRDLLTKGKTQEEIRQFSGAVVSTKGHFMTEADKGKGGGQRPLYLHIQGKTQDQVNKAVLRIKEIISEDVLRASAASGGQQAPVMPPITLYPQPPRPVIPSPVPRIPNTNSVPGQGHRPAAPHSGSFVHTKIFVGLDQALPSFNVNEKVEGPSGSYLSHIQTETGARVFLRGKGSGYIEQASKRESFEPLYVYISHPNSSGLEAAKKLTESLLETVSSLYGRHRVNMVRAEHARMVSMYTATGSTQRHVIYAINSTFYTFISAYPAHGFPPNSNYSSQGSWYNYPANGYAGGYSAYPGASGYWSNANGPPSHSNMSTNPPSSQAMVQYPVCPRKPHPYLVQGPGSSETVEPEGSLNTLGESGSPKRHFQEGAKEEQPTSSSLEGPAHQESELPEPSVGEEKAVERILMPPPPPPFVAPAPVARKRPRDAVTEDPASLPTSVTSLGAQEDVCQKKSKVDEDASGLVPYGGDSSDEEEERTRSSKTDNS</sequence>
<accession>A0ACB8XCK2</accession>
<dbReference type="EMBL" id="CM041531">
    <property type="protein sequence ID" value="KAI3377473.1"/>
    <property type="molecule type" value="Genomic_DNA"/>
</dbReference>
<name>A0ACB8XCK2_9TELE</name>
<keyword evidence="2" id="KW-1185">Reference proteome</keyword>
<evidence type="ECO:0000313" key="2">
    <source>
        <dbReference type="Proteomes" id="UP000831701"/>
    </source>
</evidence>
<organism evidence="1 2">
    <name type="scientific">Scortum barcoo</name>
    <name type="common">barcoo grunter</name>
    <dbReference type="NCBI Taxonomy" id="214431"/>
    <lineage>
        <taxon>Eukaryota</taxon>
        <taxon>Metazoa</taxon>
        <taxon>Chordata</taxon>
        <taxon>Craniata</taxon>
        <taxon>Vertebrata</taxon>
        <taxon>Euteleostomi</taxon>
        <taxon>Actinopterygii</taxon>
        <taxon>Neopterygii</taxon>
        <taxon>Teleostei</taxon>
        <taxon>Neoteleostei</taxon>
        <taxon>Acanthomorphata</taxon>
        <taxon>Eupercaria</taxon>
        <taxon>Centrarchiformes</taxon>
        <taxon>Terapontoidei</taxon>
        <taxon>Terapontidae</taxon>
        <taxon>Scortum</taxon>
    </lineage>
</organism>
<dbReference type="Proteomes" id="UP000831701">
    <property type="component" value="Chromosome 1"/>
</dbReference>
<evidence type="ECO:0000313" key="1">
    <source>
        <dbReference type="EMBL" id="KAI3377473.1"/>
    </source>
</evidence>
<reference evidence="1" key="1">
    <citation type="submission" date="2022-04" db="EMBL/GenBank/DDBJ databases">
        <title>Jade perch genome.</title>
        <authorList>
            <person name="Chao B."/>
        </authorList>
    </citation>
    <scope>NUCLEOTIDE SEQUENCE</scope>
    <source>
        <strain evidence="1">CB-2022</strain>
    </source>
</reference>